<name>A0A4R6RSH6_9MICO</name>
<keyword evidence="2" id="KW-1185">Reference proteome</keyword>
<evidence type="ECO:0000313" key="2">
    <source>
        <dbReference type="Proteomes" id="UP000295601"/>
    </source>
</evidence>
<dbReference type="Gene3D" id="1.10.10.1190">
    <property type="entry name" value="Antirestriction protein ArdA, domain 3"/>
    <property type="match status" value="1"/>
</dbReference>
<dbReference type="InterPro" id="IPR009899">
    <property type="entry name" value="ArdA"/>
</dbReference>
<comment type="caution">
    <text evidence="1">The sequence shown here is derived from an EMBL/GenBank/DDBJ whole genome shotgun (WGS) entry which is preliminary data.</text>
</comment>
<dbReference type="EMBL" id="SNYA01000008">
    <property type="protein sequence ID" value="TDP89770.1"/>
    <property type="molecule type" value="Genomic_DNA"/>
</dbReference>
<evidence type="ECO:0000313" key="1">
    <source>
        <dbReference type="EMBL" id="TDP89770.1"/>
    </source>
</evidence>
<gene>
    <name evidence="1" type="ORF">EDF62_3067</name>
</gene>
<dbReference type="AlphaFoldDB" id="A0A4R6RSH6"/>
<dbReference type="InterPro" id="IPR041895">
    <property type="entry name" value="ArdA_dom1"/>
</dbReference>
<accession>A0A4R6RSH6</accession>
<sequence length="180" mass="19963">MTADSVDWTPRVWVGCLACYNAGHLVGEWCDAVDAGEVTSSDIHGTHTRADLHDELWCFDTENIPMRGEMSPSDAAQWGEILSGVEDHLRAALNAWVESGSYTAEGTGDLPSVSEFRDQHLGHWDSFRDYVESLAEDTGLLDGMPETLQAYFDWDRFANDERHSYSVCDATEGGVHIFTA</sequence>
<organism evidence="1 2">
    <name type="scientific">Leucobacter luti</name>
    <dbReference type="NCBI Taxonomy" id="340320"/>
    <lineage>
        <taxon>Bacteria</taxon>
        <taxon>Bacillati</taxon>
        <taxon>Actinomycetota</taxon>
        <taxon>Actinomycetes</taxon>
        <taxon>Micrococcales</taxon>
        <taxon>Microbacteriaceae</taxon>
        <taxon>Leucobacter</taxon>
    </lineage>
</organism>
<protein>
    <submittedName>
        <fullName evidence="1">Antirestriction protein</fullName>
    </submittedName>
</protein>
<dbReference type="InterPro" id="IPR041893">
    <property type="entry name" value="ArdA_dom3"/>
</dbReference>
<dbReference type="Gene3D" id="3.10.20.480">
    <property type="entry name" value="Antirestriction protein ArdA, domain 1"/>
    <property type="match status" value="1"/>
</dbReference>
<dbReference type="Proteomes" id="UP000295601">
    <property type="component" value="Unassembled WGS sequence"/>
</dbReference>
<proteinExistence type="predicted"/>
<reference evidence="1 2" key="1">
    <citation type="submission" date="2019-03" db="EMBL/GenBank/DDBJ databases">
        <title>Genomic analyses of the natural microbiome of Caenorhabditis elegans.</title>
        <authorList>
            <person name="Samuel B."/>
        </authorList>
    </citation>
    <scope>NUCLEOTIDE SEQUENCE [LARGE SCALE GENOMIC DNA]</scope>
    <source>
        <strain evidence="1 2">JUb18</strain>
    </source>
</reference>
<dbReference type="RefSeq" id="WP_208107936.1">
    <property type="nucleotide sequence ID" value="NZ_SNYA01000008.1"/>
</dbReference>
<dbReference type="Pfam" id="PF07275">
    <property type="entry name" value="ArdA"/>
    <property type="match status" value="1"/>
</dbReference>